<evidence type="ECO:0000256" key="2">
    <source>
        <dbReference type="ARBA" id="ARBA00022801"/>
    </source>
</evidence>
<dbReference type="Pfam" id="PF04780">
    <property type="entry name" value="DUF629"/>
    <property type="match status" value="1"/>
</dbReference>
<evidence type="ECO:0000313" key="9">
    <source>
        <dbReference type="Proteomes" id="UP000596660"/>
    </source>
</evidence>
<reference evidence="8" key="1">
    <citation type="journal article" date="2017" name="Nature">
        <title>The genome of Chenopodium quinoa.</title>
        <authorList>
            <person name="Jarvis D.E."/>
            <person name="Ho Y.S."/>
            <person name="Lightfoot D.J."/>
            <person name="Schmoeckel S.M."/>
            <person name="Li B."/>
            <person name="Borm T.J.A."/>
            <person name="Ohyanagi H."/>
            <person name="Mineta K."/>
            <person name="Michell C.T."/>
            <person name="Saber N."/>
            <person name="Kharbatia N.M."/>
            <person name="Rupper R.R."/>
            <person name="Sharp A.R."/>
            <person name="Dally N."/>
            <person name="Boughton B.A."/>
            <person name="Woo Y.H."/>
            <person name="Gao G."/>
            <person name="Schijlen E.G.W.M."/>
            <person name="Guo X."/>
            <person name="Momin A.A."/>
            <person name="Negrao S."/>
            <person name="Al-Babili S."/>
            <person name="Gehring C."/>
            <person name="Roessner U."/>
            <person name="Jung C."/>
            <person name="Murphy K."/>
            <person name="Arold S.T."/>
            <person name="Gojobori T."/>
            <person name="van der Linden C.G."/>
            <person name="van Loo E.N."/>
            <person name="Jellen E.N."/>
            <person name="Maughan P.J."/>
            <person name="Tester M."/>
        </authorList>
    </citation>
    <scope>NUCLEOTIDE SEQUENCE [LARGE SCALE GENOMIC DNA]</scope>
    <source>
        <strain evidence="8">cv. PI 614886</strain>
    </source>
</reference>
<evidence type="ECO:0000256" key="1">
    <source>
        <dbReference type="ARBA" id="ARBA00022786"/>
    </source>
</evidence>
<feature type="compositionally biased region" description="Polar residues" evidence="5">
    <location>
        <begin position="235"/>
        <end position="244"/>
    </location>
</feature>
<feature type="compositionally biased region" description="Polar residues" evidence="5">
    <location>
        <begin position="8"/>
        <end position="22"/>
    </location>
</feature>
<dbReference type="CDD" id="cd02257">
    <property type="entry name" value="Peptidase_C19"/>
    <property type="match status" value="1"/>
</dbReference>
<feature type="region of interest" description="Disordered" evidence="5">
    <location>
        <begin position="951"/>
        <end position="990"/>
    </location>
</feature>
<dbReference type="InterPro" id="IPR006865">
    <property type="entry name" value="DUF629"/>
</dbReference>
<keyword evidence="1" id="KW-0833">Ubl conjugation pathway</keyword>
<evidence type="ECO:0008006" key="10">
    <source>
        <dbReference type="Google" id="ProtNLM"/>
    </source>
</evidence>
<dbReference type="SUPFAM" id="SSF54001">
    <property type="entry name" value="Cysteine proteinases"/>
    <property type="match status" value="1"/>
</dbReference>
<feature type="compositionally biased region" description="Basic and acidic residues" evidence="5">
    <location>
        <begin position="245"/>
        <end position="260"/>
    </location>
</feature>
<dbReference type="Pfam" id="PF04781">
    <property type="entry name" value="DUF627"/>
    <property type="match status" value="1"/>
</dbReference>
<feature type="compositionally biased region" description="Basic and acidic residues" evidence="5">
    <location>
        <begin position="977"/>
        <end position="990"/>
    </location>
</feature>
<dbReference type="InterPro" id="IPR006866">
    <property type="entry name" value="DUF627_N"/>
</dbReference>
<feature type="compositionally biased region" description="Low complexity" evidence="5">
    <location>
        <begin position="293"/>
        <end position="305"/>
    </location>
</feature>
<keyword evidence="4" id="KW-0175">Coiled coil</keyword>
<feature type="region of interest" description="Disordered" evidence="5">
    <location>
        <begin position="274"/>
        <end position="323"/>
    </location>
</feature>
<dbReference type="InterPro" id="IPR028889">
    <property type="entry name" value="USP"/>
</dbReference>
<dbReference type="InterPro" id="IPR001394">
    <property type="entry name" value="Peptidase_C19_UCH"/>
</dbReference>
<reference evidence="8" key="2">
    <citation type="submission" date="2021-03" db="UniProtKB">
        <authorList>
            <consortium name="EnsemblPlants"/>
        </authorList>
    </citation>
    <scope>IDENTIFICATION</scope>
</reference>
<dbReference type="InterPro" id="IPR038765">
    <property type="entry name" value="Papain-like_cys_pep_sf"/>
</dbReference>
<dbReference type="EnsemblPlants" id="AUR62021754-RA">
    <property type="protein sequence ID" value="AUR62021754-RA:cds"/>
    <property type="gene ID" value="AUR62021754"/>
</dbReference>
<feature type="region of interest" description="Disordered" evidence="5">
    <location>
        <begin position="234"/>
        <end position="260"/>
    </location>
</feature>
<dbReference type="Pfam" id="PF00443">
    <property type="entry name" value="UCH"/>
    <property type="match status" value="1"/>
</dbReference>
<evidence type="ECO:0000256" key="3">
    <source>
        <dbReference type="PROSITE-ProRule" id="PRU00042"/>
    </source>
</evidence>
<dbReference type="GO" id="GO:0004843">
    <property type="term" value="F:cysteine-type deubiquitinase activity"/>
    <property type="evidence" value="ECO:0007669"/>
    <property type="project" value="InterPro"/>
</dbReference>
<feature type="domain" description="C2H2-type" evidence="6">
    <location>
        <begin position="386"/>
        <end position="414"/>
    </location>
</feature>
<keyword evidence="3" id="KW-0863">Zinc-finger</keyword>
<keyword evidence="3" id="KW-0862">Zinc</keyword>
<keyword evidence="3" id="KW-0479">Metal-binding</keyword>
<evidence type="ECO:0000256" key="4">
    <source>
        <dbReference type="SAM" id="Coils"/>
    </source>
</evidence>
<dbReference type="GO" id="GO:0008270">
    <property type="term" value="F:zinc ion binding"/>
    <property type="evidence" value="ECO:0007669"/>
    <property type="project" value="UniProtKB-KW"/>
</dbReference>
<accession>A0A803M1C2</accession>
<dbReference type="Gene3D" id="3.90.70.10">
    <property type="entry name" value="Cysteine proteinases"/>
    <property type="match status" value="1"/>
</dbReference>
<dbReference type="InterPro" id="IPR013087">
    <property type="entry name" value="Znf_C2H2_type"/>
</dbReference>
<evidence type="ECO:0000256" key="5">
    <source>
        <dbReference type="SAM" id="MobiDB-lite"/>
    </source>
</evidence>
<keyword evidence="2" id="KW-0378">Hydrolase</keyword>
<proteinExistence type="predicted"/>
<dbReference type="PROSITE" id="PS50157">
    <property type="entry name" value="ZINC_FINGER_C2H2_2"/>
    <property type="match status" value="1"/>
</dbReference>
<feature type="region of interest" description="Disordered" evidence="5">
    <location>
        <begin position="1"/>
        <end position="36"/>
    </location>
</feature>
<dbReference type="Gene3D" id="1.25.40.10">
    <property type="entry name" value="Tetratricopeptide repeat domain"/>
    <property type="match status" value="1"/>
</dbReference>
<organism evidence="8 9">
    <name type="scientific">Chenopodium quinoa</name>
    <name type="common">Quinoa</name>
    <dbReference type="NCBI Taxonomy" id="63459"/>
    <lineage>
        <taxon>Eukaryota</taxon>
        <taxon>Viridiplantae</taxon>
        <taxon>Streptophyta</taxon>
        <taxon>Embryophyta</taxon>
        <taxon>Tracheophyta</taxon>
        <taxon>Spermatophyta</taxon>
        <taxon>Magnoliopsida</taxon>
        <taxon>eudicotyledons</taxon>
        <taxon>Gunneridae</taxon>
        <taxon>Pentapetalae</taxon>
        <taxon>Caryophyllales</taxon>
        <taxon>Chenopodiaceae</taxon>
        <taxon>Chenopodioideae</taxon>
        <taxon>Atripliceae</taxon>
        <taxon>Chenopodium</taxon>
    </lineage>
</organism>
<dbReference type="Proteomes" id="UP000596660">
    <property type="component" value="Unplaced"/>
</dbReference>
<feature type="compositionally biased region" description="Basic residues" evidence="5">
    <location>
        <begin position="1158"/>
        <end position="1167"/>
    </location>
</feature>
<feature type="region of interest" description="Disordered" evidence="5">
    <location>
        <begin position="1146"/>
        <end position="1177"/>
    </location>
</feature>
<dbReference type="Gramene" id="AUR62021754-RA">
    <property type="protein sequence ID" value="AUR62021754-RA:cds"/>
    <property type="gene ID" value="AUR62021754"/>
</dbReference>
<dbReference type="PROSITE" id="PS00028">
    <property type="entry name" value="ZINC_FINGER_C2H2_1"/>
    <property type="match status" value="1"/>
</dbReference>
<dbReference type="PANTHER" id="PTHR22975">
    <property type="entry name" value="UBIQUITIN SPECIFIC PROTEINASE"/>
    <property type="match status" value="1"/>
</dbReference>
<dbReference type="InterPro" id="IPR052398">
    <property type="entry name" value="Ubiquitin_hydrolase_53/54"/>
</dbReference>
<dbReference type="PROSITE" id="PS50235">
    <property type="entry name" value="USP_3"/>
    <property type="match status" value="1"/>
</dbReference>
<evidence type="ECO:0000313" key="8">
    <source>
        <dbReference type="EnsemblPlants" id="AUR62021754-RA:cds"/>
    </source>
</evidence>
<keyword evidence="9" id="KW-1185">Reference proteome</keyword>
<feature type="coiled-coil region" evidence="4">
    <location>
        <begin position="1025"/>
        <end position="1055"/>
    </location>
</feature>
<protein>
    <recommendedName>
        <fullName evidence="10">USP domain-containing protein</fullName>
    </recommendedName>
</protein>
<sequence length="1634" mass="184103">MGHKKRATITTSAASHRNLSSPPSTPPTKEINSPATELAEMKQECEKALNALRRGNHNKALRLMKESSQKFESSAVFQRVHGTIAVKVAGIMDDPNTKQRHYRNAVESARKAAALSPNSIEFAHFYASLLFDTANDGKDYEEVVAECERGLSIENPIDPIKDNLNNQHLEDKSLLNLTPEARIAQVQGELRGLIQKSNIASISTWMKHLGGPPGEEKFRLIPLRKFAEEPLDSRYFSTSNSNSRRPNEIKKATKTTEERRQEIEVRVAAARLLQQKSEQGQDAEEGKNGGGSMSSSVVSGTGVSKVGDRRKYGSSKRNSSFSERKDQVRSFWNSLSSETKRGLLSVRVSDLRAHFSAPSNKDGGQACEVLSEALEFGKTNKTWKFWTCCRCGEKFSQADAHIQHVVQEHMGNQLSRVQTAVPQSVANEWVEMLSNCSWKPLDLTASVRMLEDQSKSEDSEFSGMENHKERIDDCWNDTFEEVWDSLPEKKSLADGFCESKEYDRDSNIECKTCDRKESSKVYSLTNSWPLYDDIERAKLLEKISSLFQMLIRHKCLAVTHLHRVIHYTMEELQGLFPGSKILNSGVDDTPLCICFLGANQLKRLIKFLQDVSHACGVSRYPEKITADNASNCSQVSDYEERIMLSDDASSLLLDENLLNFDGTRNDLGLGYSIGVSEKSVQPGSDSFLSWIYAGSSSGEQIATWCRLREERSQQGMELLQMLEKEFGHLQSLCDRKFEHVGYEEALQGLEELCLKESKKREHNTEFSYHSYESLLRKRRDELVEGENEVMSVCNDRMELDAIANILKDAETINTTQFGYEETYDGVTSHLCDLEAGEYDWRSKDYLHQLDTCTEMAIQKQKEQMNIEDCYLTFLAMQLCKIDASIMRDVASMQQLELKLEPVSSLDYRFVLLPLVKSFMRALLEDLAEKDATEKSDAAREAFLAELALDSKKGSGSGNDNSKQSQDKMKDRKKNKDSRRSKDLKVGSYNEHLEPSEQFSLSVSSDVDIVDSDLVPLESSDNLKDLEEEFRRKIELEAEERKLEETLEYQRRLENEAKQKLLAEQRRKNVAAPQDAEQYVGDVPLEPGFSVAAPCKQDQQVLKSESEKNIDGLDKNLRDGSDCAGVANDECNRSDISYLKQGLSDGEIPNEVLPSERRTARRGKRRSSTKISEGRYQAVSSGKEDIKVENSAADIMQKDQVWNQDDGVSRNVVDGGSKTLRQLQAEEDEEERFQADLKKAVRQSLGSGGFICATDTFQARKKLPLVPNSRVVQHTLQNADGLGTETGDSISVNVNELDSFGAGLQNEIGEYNCFLNVIIQSLWHLKRFREEFLRRSPSEHVHVGDPCVVCALFDILTALSVASDDAKGEPVAPTTLRIALSNRFPDSSFFQEGQMNDASEVLDAIFECLHQSFISGPGGSDSESLLNNRLQSWDCTSPSCIAHTLFGMDIFEQMNCYSCHLESRHMKYTSFFHHINASALRTMKVMCAESSFDELLNFVEMNHQLACDLEDGGCGKLNHIHHILSNPPHIFTAVLGWQNTCESVDDIAATLSALATEIDISVLYRGLDSKNVHRLVSVVCYYGQHYHCFAYSHECERWIMYDDKTVKVIGTWEEVLSMCERGHLQPQVLFYEAAN</sequence>
<dbReference type="InterPro" id="IPR011990">
    <property type="entry name" value="TPR-like_helical_dom_sf"/>
</dbReference>
<evidence type="ECO:0000259" key="7">
    <source>
        <dbReference type="PROSITE" id="PS50235"/>
    </source>
</evidence>
<evidence type="ECO:0000259" key="6">
    <source>
        <dbReference type="PROSITE" id="PS50157"/>
    </source>
</evidence>
<name>A0A803M1C2_CHEQI</name>
<dbReference type="OMA" id="FHAMLLY"/>
<dbReference type="GO" id="GO:0016579">
    <property type="term" value="P:protein deubiquitination"/>
    <property type="evidence" value="ECO:0007669"/>
    <property type="project" value="InterPro"/>
</dbReference>
<dbReference type="PANTHER" id="PTHR22975:SF9">
    <property type="entry name" value="ECHINUS SPLICE FORM 3"/>
    <property type="match status" value="1"/>
</dbReference>
<feature type="domain" description="USP" evidence="7">
    <location>
        <begin position="1301"/>
        <end position="1633"/>
    </location>
</feature>